<feature type="region of interest" description="Disordered" evidence="1">
    <location>
        <begin position="229"/>
        <end position="275"/>
    </location>
</feature>
<protein>
    <submittedName>
        <fullName evidence="2">Uncharacterized protein</fullName>
    </submittedName>
</protein>
<evidence type="ECO:0000256" key="1">
    <source>
        <dbReference type="SAM" id="MobiDB-lite"/>
    </source>
</evidence>
<dbReference type="EMBL" id="CAJMWZ010004212">
    <property type="protein sequence ID" value="CAE6486525.1"/>
    <property type="molecule type" value="Genomic_DNA"/>
</dbReference>
<dbReference type="AlphaFoldDB" id="A0A8H3CPM8"/>
<evidence type="ECO:0000313" key="3">
    <source>
        <dbReference type="Proteomes" id="UP000663850"/>
    </source>
</evidence>
<comment type="caution">
    <text evidence="2">The sequence shown here is derived from an EMBL/GenBank/DDBJ whole genome shotgun (WGS) entry which is preliminary data.</text>
</comment>
<sequence>MATIDIYSSTNTHKTKGNSKDGTRFKLAAPEKLMLPGEKTPFIRIIDAFVFLVRGQPVSLPKGWEGNESWANVHLVGAVANLSGSATPLAQCGWFHMIPWRWLHITTILKVEIRKDTRFRRGEICFWLTTPLGDYVLLSPHKGYSLQWSNTVRDLNQDKHTPIFRRMVPEDPVPTWWDSTWETKWPPIAPSDAVTSVKRPITAMTKGTNSSTSPKVLRVEGCCVRRKRQSGDDIPHELHECPHKVHSGASSAAGTSAQPDSYDFNPDISLPGPQL</sequence>
<accession>A0A8H3CPM8</accession>
<feature type="compositionally biased region" description="Basic and acidic residues" evidence="1">
    <location>
        <begin position="229"/>
        <end position="243"/>
    </location>
</feature>
<organism evidence="2 3">
    <name type="scientific">Rhizoctonia solani</name>
    <dbReference type="NCBI Taxonomy" id="456999"/>
    <lineage>
        <taxon>Eukaryota</taxon>
        <taxon>Fungi</taxon>
        <taxon>Dikarya</taxon>
        <taxon>Basidiomycota</taxon>
        <taxon>Agaricomycotina</taxon>
        <taxon>Agaricomycetes</taxon>
        <taxon>Cantharellales</taxon>
        <taxon>Ceratobasidiaceae</taxon>
        <taxon>Rhizoctonia</taxon>
    </lineage>
</organism>
<proteinExistence type="predicted"/>
<evidence type="ECO:0000313" key="2">
    <source>
        <dbReference type="EMBL" id="CAE6486525.1"/>
    </source>
</evidence>
<reference evidence="2" key="1">
    <citation type="submission" date="2021-01" db="EMBL/GenBank/DDBJ databases">
        <authorList>
            <person name="Kaushik A."/>
        </authorList>
    </citation>
    <scope>NUCLEOTIDE SEQUENCE</scope>
    <source>
        <strain evidence="2">Type strain: AG8-Rh-89/</strain>
    </source>
</reference>
<feature type="compositionally biased region" description="Low complexity" evidence="1">
    <location>
        <begin position="247"/>
        <end position="257"/>
    </location>
</feature>
<name>A0A8H3CPM8_9AGAM</name>
<gene>
    <name evidence="2" type="ORF">RDB_LOCUS80187</name>
</gene>
<dbReference type="Proteomes" id="UP000663850">
    <property type="component" value="Unassembled WGS sequence"/>
</dbReference>